<name>A0A8H7VRU5_9FUNG</name>
<dbReference type="EMBL" id="JAEPRE010000113">
    <property type="protein sequence ID" value="KAG2232386.1"/>
    <property type="molecule type" value="Genomic_DNA"/>
</dbReference>
<keyword evidence="4" id="KW-1185">Reference proteome</keyword>
<comment type="caution">
    <text evidence="3">The sequence shown here is derived from an EMBL/GenBank/DDBJ whole genome shotgun (WGS) entry which is preliminary data.</text>
</comment>
<accession>A0A8H7VRU5</accession>
<evidence type="ECO:0000313" key="4">
    <source>
        <dbReference type="Proteomes" id="UP000613177"/>
    </source>
</evidence>
<dbReference type="Pfam" id="PF00012">
    <property type="entry name" value="HSP70"/>
    <property type="match status" value="1"/>
</dbReference>
<dbReference type="PANTHER" id="PTHR14187">
    <property type="entry name" value="ALPHA KINASE/ELONGATION FACTOR 2 KINASE"/>
    <property type="match status" value="1"/>
</dbReference>
<evidence type="ECO:0008006" key="5">
    <source>
        <dbReference type="Google" id="ProtNLM"/>
    </source>
</evidence>
<evidence type="ECO:0000313" key="3">
    <source>
        <dbReference type="EMBL" id="KAG2232386.1"/>
    </source>
</evidence>
<dbReference type="Gene3D" id="3.30.420.40">
    <property type="match status" value="2"/>
</dbReference>
<evidence type="ECO:0000256" key="1">
    <source>
        <dbReference type="ARBA" id="ARBA00022741"/>
    </source>
</evidence>
<gene>
    <name evidence="3" type="ORF">INT48_007290</name>
</gene>
<dbReference type="PANTHER" id="PTHR14187:SF5">
    <property type="entry name" value="HEAT SHOCK 70 KDA PROTEIN 12A"/>
    <property type="match status" value="1"/>
</dbReference>
<dbReference type="Proteomes" id="UP000613177">
    <property type="component" value="Unassembled WGS sequence"/>
</dbReference>
<keyword evidence="2" id="KW-0067">ATP-binding</keyword>
<evidence type="ECO:0000256" key="2">
    <source>
        <dbReference type="ARBA" id="ARBA00022840"/>
    </source>
</evidence>
<dbReference type="GO" id="GO:0005524">
    <property type="term" value="F:ATP binding"/>
    <property type="evidence" value="ECO:0007669"/>
    <property type="project" value="UniProtKB-KW"/>
</dbReference>
<reference evidence="3" key="1">
    <citation type="submission" date="2021-01" db="EMBL/GenBank/DDBJ databases">
        <title>Metabolic potential, ecology and presence of endohyphal bacteria is reflected in genomic diversity of Mucoromycotina.</title>
        <authorList>
            <person name="Muszewska A."/>
            <person name="Okrasinska A."/>
            <person name="Steczkiewicz K."/>
            <person name="Drgas O."/>
            <person name="Orlowska M."/>
            <person name="Perlinska-Lenart U."/>
            <person name="Aleksandrzak-Piekarczyk T."/>
            <person name="Szatraj K."/>
            <person name="Zielenkiewicz U."/>
            <person name="Pilsyk S."/>
            <person name="Malc E."/>
            <person name="Mieczkowski P."/>
            <person name="Kruszewska J.S."/>
            <person name="Biernat P."/>
            <person name="Pawlowska J."/>
        </authorList>
    </citation>
    <scope>NUCLEOTIDE SEQUENCE</scope>
    <source>
        <strain evidence="3">WA0000018081</strain>
    </source>
</reference>
<dbReference type="AlphaFoldDB" id="A0A8H7VRU5"/>
<dbReference type="InterPro" id="IPR013126">
    <property type="entry name" value="Hsp_70_fam"/>
</dbReference>
<feature type="non-terminal residue" evidence="3">
    <location>
        <position position="1"/>
    </location>
</feature>
<dbReference type="InterPro" id="IPR043129">
    <property type="entry name" value="ATPase_NBD"/>
</dbReference>
<dbReference type="Gene3D" id="3.90.640.10">
    <property type="entry name" value="Actin, Chain A, domain 4"/>
    <property type="match status" value="1"/>
</dbReference>
<dbReference type="SUPFAM" id="SSF53067">
    <property type="entry name" value="Actin-like ATPase domain"/>
    <property type="match status" value="2"/>
</dbReference>
<organism evidence="3 4">
    <name type="scientific">Thamnidium elegans</name>
    <dbReference type="NCBI Taxonomy" id="101142"/>
    <lineage>
        <taxon>Eukaryota</taxon>
        <taxon>Fungi</taxon>
        <taxon>Fungi incertae sedis</taxon>
        <taxon>Mucoromycota</taxon>
        <taxon>Mucoromycotina</taxon>
        <taxon>Mucoromycetes</taxon>
        <taxon>Mucorales</taxon>
        <taxon>Mucorineae</taxon>
        <taxon>Mucoraceae</taxon>
        <taxon>Thamnidium</taxon>
    </lineage>
</organism>
<dbReference type="CDD" id="cd10170">
    <property type="entry name" value="ASKHA_NBD_HSP70"/>
    <property type="match status" value="1"/>
</dbReference>
<protein>
    <recommendedName>
        <fullName evidence="5">Heat shock protein 70</fullName>
    </recommendedName>
</protein>
<proteinExistence type="predicted"/>
<sequence>ILVLPILDVHTLVELMSKVIHPQSNLLKQTDAYPKPHNVLLGYFKLFLSPTDVNKQYRIENNEIRQITEDFPMDGTIVVEIIGNYLSLFKDYVEKHIKEAEKANQLTFLYILTVPAMWDARAKELMTQAAIHGGLVKNNQRQNMLMITEPEAAALSCEMSYKYHNKGATANFIVCDAGGGTVDLVTFRLEKDDNENDVIFQLGDGEGDTCGSTYIDDEFKEYLVNFYRPVGLDMPNNSADFNQPMKTFINELKPKFEPYDGNDSHVIVNLGRPIPSGYDKKGQVINGKRLKIRRKDMQEKIFDPTIDRVEELIKTQIGKLEKGKIDVIILVGGFSKNSYLRQRLTRTFLPIKIVIPDNAVTSISEGAVSYALKPRMIIT</sequence>
<keyword evidence="1" id="KW-0547">Nucleotide-binding</keyword>
<dbReference type="GO" id="GO:0140662">
    <property type="term" value="F:ATP-dependent protein folding chaperone"/>
    <property type="evidence" value="ECO:0007669"/>
    <property type="project" value="InterPro"/>
</dbReference>